<reference evidence="2 3" key="1">
    <citation type="submission" date="2017-04" db="EMBL/GenBank/DDBJ databases">
        <authorList>
            <person name="Afonso C.L."/>
            <person name="Miller P.J."/>
            <person name="Scott M.A."/>
            <person name="Spackman E."/>
            <person name="Goraichik I."/>
            <person name="Dimitrov K.M."/>
            <person name="Suarez D.L."/>
            <person name="Swayne D.E."/>
        </authorList>
    </citation>
    <scope>NUCLEOTIDE SEQUENCE [LARGE SCALE GENOMIC DNA]</scope>
    <source>
        <strain evidence="2 3">DSM 19625</strain>
    </source>
</reference>
<dbReference type="EMBL" id="FWYB01000002">
    <property type="protein sequence ID" value="SMC72464.1"/>
    <property type="molecule type" value="Genomic_DNA"/>
</dbReference>
<name>A0A1W2BHS8_9SPHI</name>
<protein>
    <submittedName>
        <fullName evidence="2">Uncharacterized protein</fullName>
    </submittedName>
</protein>
<evidence type="ECO:0000313" key="3">
    <source>
        <dbReference type="Proteomes" id="UP000192678"/>
    </source>
</evidence>
<accession>A0A1W2BHS8</accession>
<keyword evidence="1" id="KW-1133">Transmembrane helix</keyword>
<keyword evidence="1" id="KW-0472">Membrane</keyword>
<keyword evidence="1" id="KW-0812">Transmembrane</keyword>
<proteinExistence type="predicted"/>
<keyword evidence="3" id="KW-1185">Reference proteome</keyword>
<evidence type="ECO:0000256" key="1">
    <source>
        <dbReference type="SAM" id="Phobius"/>
    </source>
</evidence>
<feature type="transmembrane region" description="Helical" evidence="1">
    <location>
        <begin position="29"/>
        <end position="47"/>
    </location>
</feature>
<sequence length="48" mass="5314">MKPFSSIIVLYVVFSFRLRKGVTVAVVPFLFLPPFLGSLSSLSNVLIL</sequence>
<evidence type="ECO:0000313" key="2">
    <source>
        <dbReference type="EMBL" id="SMC72464.1"/>
    </source>
</evidence>
<gene>
    <name evidence="2" type="ORF">SAMN04488101_102481</name>
</gene>
<organism evidence="2 3">
    <name type="scientific">Pedobacter nyackensis</name>
    <dbReference type="NCBI Taxonomy" id="475255"/>
    <lineage>
        <taxon>Bacteria</taxon>
        <taxon>Pseudomonadati</taxon>
        <taxon>Bacteroidota</taxon>
        <taxon>Sphingobacteriia</taxon>
        <taxon>Sphingobacteriales</taxon>
        <taxon>Sphingobacteriaceae</taxon>
        <taxon>Pedobacter</taxon>
    </lineage>
</organism>
<dbReference type="Proteomes" id="UP000192678">
    <property type="component" value="Unassembled WGS sequence"/>
</dbReference>
<dbReference type="AlphaFoldDB" id="A0A1W2BHS8"/>